<organism evidence="1 2">
    <name type="scientific">Sporosarcina soli</name>
    <dbReference type="NCBI Taxonomy" id="334736"/>
    <lineage>
        <taxon>Bacteria</taxon>
        <taxon>Bacillati</taxon>
        <taxon>Bacillota</taxon>
        <taxon>Bacilli</taxon>
        <taxon>Bacillales</taxon>
        <taxon>Caryophanaceae</taxon>
        <taxon>Sporosarcina</taxon>
    </lineage>
</organism>
<dbReference type="EMBL" id="JBHSNO010000005">
    <property type="protein sequence ID" value="MFC5589018.1"/>
    <property type="molecule type" value="Genomic_DNA"/>
</dbReference>
<dbReference type="RefSeq" id="WP_381432967.1">
    <property type="nucleotide sequence ID" value="NZ_JBHSNO010000005.1"/>
</dbReference>
<evidence type="ECO:0000313" key="1">
    <source>
        <dbReference type="EMBL" id="MFC5589018.1"/>
    </source>
</evidence>
<reference evidence="2" key="1">
    <citation type="journal article" date="2019" name="Int. J. Syst. Evol. Microbiol.">
        <title>The Global Catalogue of Microorganisms (GCM) 10K type strain sequencing project: providing services to taxonomists for standard genome sequencing and annotation.</title>
        <authorList>
            <consortium name="The Broad Institute Genomics Platform"/>
            <consortium name="The Broad Institute Genome Sequencing Center for Infectious Disease"/>
            <person name="Wu L."/>
            <person name="Ma J."/>
        </authorList>
    </citation>
    <scope>NUCLEOTIDE SEQUENCE [LARGE SCALE GENOMIC DNA]</scope>
    <source>
        <strain evidence="2">CGMCC 4.1434</strain>
    </source>
</reference>
<proteinExistence type="predicted"/>
<comment type="caution">
    <text evidence="1">The sequence shown here is derived from an EMBL/GenBank/DDBJ whole genome shotgun (WGS) entry which is preliminary data.</text>
</comment>
<keyword evidence="2" id="KW-1185">Reference proteome</keyword>
<dbReference type="Proteomes" id="UP001596109">
    <property type="component" value="Unassembled WGS sequence"/>
</dbReference>
<gene>
    <name evidence="1" type="ORF">ACFPRA_08975</name>
</gene>
<protein>
    <submittedName>
        <fullName evidence="1">Uncharacterized protein</fullName>
    </submittedName>
</protein>
<name>A0ABW0TKV2_9BACL</name>
<evidence type="ECO:0000313" key="2">
    <source>
        <dbReference type="Proteomes" id="UP001596109"/>
    </source>
</evidence>
<sequence>MLKFEIYQDDKKVFEDLAYRALMITVMATKKKAIRNLPGYFKGVLDQLVEETYFSDIFMCFNAPVEGFYYPERNL</sequence>
<accession>A0ABW0TKV2</accession>